<reference evidence="2" key="1">
    <citation type="submission" date="2020-09" db="EMBL/GenBank/DDBJ databases">
        <title>A novel bacterium of genus Hazenella, isolated from South China Sea.</title>
        <authorList>
            <person name="Huang H."/>
            <person name="Mo K."/>
            <person name="Hu Y."/>
        </authorList>
    </citation>
    <scope>NUCLEOTIDE SEQUENCE</scope>
    <source>
        <strain evidence="2">IB182357</strain>
    </source>
</reference>
<dbReference type="EMBL" id="JACXAH010000037">
    <property type="protein sequence ID" value="MBD1373759.1"/>
    <property type="molecule type" value="Genomic_DNA"/>
</dbReference>
<dbReference type="RefSeq" id="WP_191142755.1">
    <property type="nucleotide sequence ID" value="NZ_JACXAH010000037.1"/>
</dbReference>
<comment type="caution">
    <text evidence="2">The sequence shown here is derived from an EMBL/GenBank/DDBJ whole genome shotgun (WGS) entry which is preliminary data.</text>
</comment>
<keyword evidence="1" id="KW-0732">Signal</keyword>
<evidence type="ECO:0000313" key="3">
    <source>
        <dbReference type="Proteomes" id="UP000661691"/>
    </source>
</evidence>
<dbReference type="AlphaFoldDB" id="A0A926N710"/>
<dbReference type="Proteomes" id="UP000661691">
    <property type="component" value="Unassembled WGS sequence"/>
</dbReference>
<keyword evidence="3" id="KW-1185">Reference proteome</keyword>
<proteinExistence type="predicted"/>
<name>A0A926N710_9BACL</name>
<gene>
    <name evidence="2" type="ORF">IC620_15545</name>
</gene>
<sequence>MKKILPLLFALTLFFTFPVTTFATQTQYPEDYVTVKEFKSYDSFVKNDTKPNLTKKESKIVYNANGAISCNLDDYSLGGNYSNWFLMSKPVYDACSNIRNQFKYYIGILFGSKGVKVTGKTLIEYNSKPFTNQQHIFSVLNGQTITKTKTVTNSGSTEYSNSSQVSVALKEAINVSFGSNYRETGSWSETNTITMTITGPNDPYVRRDYYSATGFDKFRVNTTEVGIYYSTPTQTDTTKILSLSGIERTTEVHVPKQVIQYNNSLE</sequence>
<organism evidence="2 3">
    <name type="scientific">Polycladospora coralii</name>
    <dbReference type="NCBI Taxonomy" id="2771432"/>
    <lineage>
        <taxon>Bacteria</taxon>
        <taxon>Bacillati</taxon>
        <taxon>Bacillota</taxon>
        <taxon>Bacilli</taxon>
        <taxon>Bacillales</taxon>
        <taxon>Thermoactinomycetaceae</taxon>
        <taxon>Polycladospora</taxon>
    </lineage>
</organism>
<protein>
    <submittedName>
        <fullName evidence="2">Uncharacterized protein</fullName>
    </submittedName>
</protein>
<accession>A0A926N710</accession>
<feature type="signal peptide" evidence="1">
    <location>
        <begin position="1"/>
        <end position="23"/>
    </location>
</feature>
<feature type="chain" id="PRO_5037611414" evidence="1">
    <location>
        <begin position="24"/>
        <end position="266"/>
    </location>
</feature>
<evidence type="ECO:0000256" key="1">
    <source>
        <dbReference type="SAM" id="SignalP"/>
    </source>
</evidence>
<evidence type="ECO:0000313" key="2">
    <source>
        <dbReference type="EMBL" id="MBD1373759.1"/>
    </source>
</evidence>